<organism evidence="1 2">
    <name type="scientific">Crucibulum laeve</name>
    <dbReference type="NCBI Taxonomy" id="68775"/>
    <lineage>
        <taxon>Eukaryota</taxon>
        <taxon>Fungi</taxon>
        <taxon>Dikarya</taxon>
        <taxon>Basidiomycota</taxon>
        <taxon>Agaricomycotina</taxon>
        <taxon>Agaricomycetes</taxon>
        <taxon>Agaricomycetidae</taxon>
        <taxon>Agaricales</taxon>
        <taxon>Agaricineae</taxon>
        <taxon>Nidulariaceae</taxon>
        <taxon>Crucibulum</taxon>
    </lineage>
</organism>
<reference evidence="1 2" key="1">
    <citation type="journal article" date="2019" name="Nat. Ecol. Evol.">
        <title>Megaphylogeny resolves global patterns of mushroom evolution.</title>
        <authorList>
            <person name="Varga T."/>
            <person name="Krizsan K."/>
            <person name="Foldi C."/>
            <person name="Dima B."/>
            <person name="Sanchez-Garcia M."/>
            <person name="Sanchez-Ramirez S."/>
            <person name="Szollosi G.J."/>
            <person name="Szarkandi J.G."/>
            <person name="Papp V."/>
            <person name="Albert L."/>
            <person name="Andreopoulos W."/>
            <person name="Angelini C."/>
            <person name="Antonin V."/>
            <person name="Barry K.W."/>
            <person name="Bougher N.L."/>
            <person name="Buchanan P."/>
            <person name="Buyck B."/>
            <person name="Bense V."/>
            <person name="Catcheside P."/>
            <person name="Chovatia M."/>
            <person name="Cooper J."/>
            <person name="Damon W."/>
            <person name="Desjardin D."/>
            <person name="Finy P."/>
            <person name="Geml J."/>
            <person name="Haridas S."/>
            <person name="Hughes K."/>
            <person name="Justo A."/>
            <person name="Karasinski D."/>
            <person name="Kautmanova I."/>
            <person name="Kiss B."/>
            <person name="Kocsube S."/>
            <person name="Kotiranta H."/>
            <person name="LaButti K.M."/>
            <person name="Lechner B.E."/>
            <person name="Liimatainen K."/>
            <person name="Lipzen A."/>
            <person name="Lukacs Z."/>
            <person name="Mihaltcheva S."/>
            <person name="Morgado L.N."/>
            <person name="Niskanen T."/>
            <person name="Noordeloos M.E."/>
            <person name="Ohm R.A."/>
            <person name="Ortiz-Santana B."/>
            <person name="Ovrebo C."/>
            <person name="Racz N."/>
            <person name="Riley R."/>
            <person name="Savchenko A."/>
            <person name="Shiryaev A."/>
            <person name="Soop K."/>
            <person name="Spirin V."/>
            <person name="Szebenyi C."/>
            <person name="Tomsovsky M."/>
            <person name="Tulloss R.E."/>
            <person name="Uehling J."/>
            <person name="Grigoriev I.V."/>
            <person name="Vagvolgyi C."/>
            <person name="Papp T."/>
            <person name="Martin F.M."/>
            <person name="Miettinen O."/>
            <person name="Hibbett D.S."/>
            <person name="Nagy L.G."/>
        </authorList>
    </citation>
    <scope>NUCLEOTIDE SEQUENCE [LARGE SCALE GENOMIC DNA]</scope>
    <source>
        <strain evidence="1 2">CBS 166.37</strain>
    </source>
</reference>
<dbReference type="EMBL" id="ML213590">
    <property type="protein sequence ID" value="TFK45052.1"/>
    <property type="molecule type" value="Genomic_DNA"/>
</dbReference>
<name>A0A5C3MI30_9AGAR</name>
<evidence type="ECO:0000313" key="2">
    <source>
        <dbReference type="Proteomes" id="UP000308652"/>
    </source>
</evidence>
<keyword evidence="2" id="KW-1185">Reference proteome</keyword>
<accession>A0A5C3MI30</accession>
<dbReference type="Proteomes" id="UP000308652">
    <property type="component" value="Unassembled WGS sequence"/>
</dbReference>
<gene>
    <name evidence="1" type="ORF">BDQ12DRAFT_674033</name>
</gene>
<dbReference type="AlphaFoldDB" id="A0A5C3MI30"/>
<protein>
    <submittedName>
        <fullName evidence="1">Uncharacterized protein</fullName>
    </submittedName>
</protein>
<proteinExistence type="predicted"/>
<evidence type="ECO:0000313" key="1">
    <source>
        <dbReference type="EMBL" id="TFK45052.1"/>
    </source>
</evidence>
<sequence>MVQLTNLAIKSTTHLDVFDDMQLLIQLIGNGELLDEAKLTSKEALGLGYIWKIQGMFEFDPKNYNQTEIKIIAANKEGNELIGAGVLDKDILFKTINKGSLPQAAGMNY</sequence>